<comment type="subcellular location">
    <subcellularLocation>
        <location evidence="1">Cell outer membrane</location>
    </subcellularLocation>
</comment>
<evidence type="ECO:0000259" key="7">
    <source>
        <dbReference type="Pfam" id="PF14322"/>
    </source>
</evidence>
<evidence type="ECO:0000256" key="4">
    <source>
        <dbReference type="ARBA" id="ARBA00023136"/>
    </source>
</evidence>
<evidence type="ECO:0000256" key="3">
    <source>
        <dbReference type="ARBA" id="ARBA00022729"/>
    </source>
</evidence>
<dbReference type="InterPro" id="IPR011990">
    <property type="entry name" value="TPR-like_helical_dom_sf"/>
</dbReference>
<accession>A0A4U1CB74</accession>
<dbReference type="GO" id="GO:0009279">
    <property type="term" value="C:cell outer membrane"/>
    <property type="evidence" value="ECO:0007669"/>
    <property type="project" value="UniProtKB-SubCell"/>
</dbReference>
<comment type="similarity">
    <text evidence="2">Belongs to the SusD family.</text>
</comment>
<dbReference type="InterPro" id="IPR012944">
    <property type="entry name" value="SusD_RagB_dom"/>
</dbReference>
<dbReference type="EMBL" id="SWBO01000001">
    <property type="protein sequence ID" value="TKC03178.1"/>
    <property type="molecule type" value="Genomic_DNA"/>
</dbReference>
<evidence type="ECO:0000313" key="9">
    <source>
        <dbReference type="Proteomes" id="UP000310477"/>
    </source>
</evidence>
<dbReference type="OrthoDB" id="630434at2"/>
<evidence type="ECO:0000256" key="1">
    <source>
        <dbReference type="ARBA" id="ARBA00004442"/>
    </source>
</evidence>
<keyword evidence="5" id="KW-0998">Cell outer membrane</keyword>
<dbReference type="RefSeq" id="WP_136873533.1">
    <property type="nucleotide sequence ID" value="NZ_SWBO01000001.1"/>
</dbReference>
<evidence type="ECO:0000313" key="8">
    <source>
        <dbReference type="EMBL" id="TKC03178.1"/>
    </source>
</evidence>
<comment type="caution">
    <text evidence="8">The sequence shown here is derived from an EMBL/GenBank/DDBJ whole genome shotgun (WGS) entry which is preliminary data.</text>
</comment>
<evidence type="ECO:0000259" key="6">
    <source>
        <dbReference type="Pfam" id="PF07980"/>
    </source>
</evidence>
<keyword evidence="3" id="KW-0732">Signal</keyword>
<dbReference type="SUPFAM" id="SSF48452">
    <property type="entry name" value="TPR-like"/>
    <property type="match status" value="1"/>
</dbReference>
<sequence length="504" mass="54801">MINKIFKRTSALILVAVFTLQSCQDDFVNLEPEFALDAVNNPSSIEQVEQVLDGAYANFRAGDYYGSNSGTGGGAAIMPDVLSDNLYETIQTLANSRDMANLQFQQNTAQITNIYNAMYKVVSVANIVLRDIDKFTTPANQKRANRIKGQAHAIRALAHFDLFKYFAESYDRNSTTALALFYSKSFEVTTAAKPARVSNKVYYDELFADISAAQTLLADVDRNVNQGFALTKPKIGLSAVHLLKARVSLYAGLYADAITAATAGIALAPALVTNQATFTGMYTEAATGEIIWNVQFDAGQSGPTFLAFFATNNRSYFRPALEIATVSGTAGLIRNTDIRYSAYFANVSPTTEVPQALALTKYRGKGGVSNGNASFVAMKTAELYLIRAEAYAKGSPAQEGLAMTDLNAVRTARIAGYVNESLTGATLIDAIANERRREFVGEGHRFFDLKRTTRTLTRGSTCGIASQSPITKCSLAPTAREWTFPITETLRNANSNLVQNPSWN</sequence>
<organism evidence="8 9">
    <name type="scientific">Pedobacter cryotolerans</name>
    <dbReference type="NCBI Taxonomy" id="2571270"/>
    <lineage>
        <taxon>Bacteria</taxon>
        <taxon>Pseudomonadati</taxon>
        <taxon>Bacteroidota</taxon>
        <taxon>Sphingobacteriia</taxon>
        <taxon>Sphingobacteriales</taxon>
        <taxon>Sphingobacteriaceae</taxon>
        <taxon>Pedobacter</taxon>
    </lineage>
</organism>
<dbReference type="PROSITE" id="PS51257">
    <property type="entry name" value="PROKAR_LIPOPROTEIN"/>
    <property type="match status" value="1"/>
</dbReference>
<name>A0A4U1CB74_9SPHI</name>
<feature type="domain" description="RagB/SusD" evidence="6">
    <location>
        <begin position="361"/>
        <end position="503"/>
    </location>
</feature>
<protein>
    <submittedName>
        <fullName evidence="8">RagB/SusD family nutrient uptake outer membrane protein</fullName>
    </submittedName>
</protein>
<dbReference type="AlphaFoldDB" id="A0A4U1CB74"/>
<keyword evidence="9" id="KW-1185">Reference proteome</keyword>
<dbReference type="Pfam" id="PF07980">
    <property type="entry name" value="SusD_RagB"/>
    <property type="match status" value="1"/>
</dbReference>
<proteinExistence type="inferred from homology"/>
<gene>
    <name evidence="8" type="ORF">FA045_00995</name>
</gene>
<keyword evidence="4" id="KW-0472">Membrane</keyword>
<feature type="domain" description="SusD-like N-terminal" evidence="7">
    <location>
        <begin position="91"/>
        <end position="221"/>
    </location>
</feature>
<dbReference type="Pfam" id="PF14322">
    <property type="entry name" value="SusD-like_3"/>
    <property type="match status" value="1"/>
</dbReference>
<evidence type="ECO:0000256" key="2">
    <source>
        <dbReference type="ARBA" id="ARBA00006275"/>
    </source>
</evidence>
<dbReference type="Gene3D" id="1.25.40.390">
    <property type="match status" value="1"/>
</dbReference>
<dbReference type="InterPro" id="IPR033985">
    <property type="entry name" value="SusD-like_N"/>
</dbReference>
<reference evidence="8 9" key="1">
    <citation type="submission" date="2019-04" db="EMBL/GenBank/DDBJ databases">
        <title>Pedobacter sp. AR-2-6 sp. nov., isolated from Arctic soil.</title>
        <authorList>
            <person name="Dahal R.H."/>
            <person name="Kim D.-U."/>
        </authorList>
    </citation>
    <scope>NUCLEOTIDE SEQUENCE [LARGE SCALE GENOMIC DNA]</scope>
    <source>
        <strain evidence="8 9">AR-2-6</strain>
    </source>
</reference>
<evidence type="ECO:0000256" key="5">
    <source>
        <dbReference type="ARBA" id="ARBA00023237"/>
    </source>
</evidence>
<dbReference type="Proteomes" id="UP000310477">
    <property type="component" value="Unassembled WGS sequence"/>
</dbReference>